<dbReference type="PROSITE" id="PS00571">
    <property type="entry name" value="AMIDASES"/>
    <property type="match status" value="1"/>
</dbReference>
<reference evidence="10" key="1">
    <citation type="submission" date="2023-06" db="EMBL/GenBank/DDBJ databases">
        <title>Genome sequence of Methancorpusculaceae sp. Ag1.</title>
        <authorList>
            <person name="Protasov E."/>
            <person name="Platt K."/>
            <person name="Poehlein A."/>
            <person name="Daniel R."/>
            <person name="Brune A."/>
        </authorList>
    </citation>
    <scope>NUCLEOTIDE SEQUENCE</scope>
    <source>
        <strain evidence="10">Ag1</strain>
    </source>
</reference>
<dbReference type="Proteomes" id="UP001273136">
    <property type="component" value="Unassembled WGS sequence"/>
</dbReference>
<keyword evidence="5 7" id="KW-0648">Protein biosynthesis</keyword>
<sequence>MQDTYNAFLSTVEIPSSAKGVLSGIRVAVKDNISTKDIPTTCASKILTGYIPPYDAHAVELLKAAGATIAGKTNMDEFGMGTTTENSAFGPALNPRDTSRVTGGSSGGSAAAVAGGLVSMALGSDTGGSIRCPASYCGIVGLKPSYGRVSRYGLIAYANSFEQIGPMAANVTDTAKLFSVIAGHDRRDSTSVAKPYDFAGLHAEIKGKVIGVPKEYFGEGVDKDVAASVEKSIQKLEELGAVTREVSLPSMQYALAAYYVTCTCEASSNLDRFDGVRYGPEPEMNLPWHDAYTKVRAAGFGPEVRRRILLGTFALSAGYYGKYYVKAQHAKQLIRRDFLRVLTDCDILAGPTMPNVAPKLGEMTANPLQMYQTDILTVPINIAGIPAISVPCGTAHGMPVGLQLMGRMFGEEALLNAALAFEEAA</sequence>
<dbReference type="EC" id="6.3.5.7" evidence="7"/>
<dbReference type="Pfam" id="PF01425">
    <property type="entry name" value="Amidase"/>
    <property type="match status" value="1"/>
</dbReference>
<keyword evidence="4 7" id="KW-0067">ATP-binding</keyword>
<dbReference type="GO" id="GO:0005524">
    <property type="term" value="F:ATP binding"/>
    <property type="evidence" value="ECO:0007669"/>
    <property type="project" value="UniProtKB-KW"/>
</dbReference>
<evidence type="ECO:0000313" key="10">
    <source>
        <dbReference type="EMBL" id="MDV0441669.1"/>
    </source>
</evidence>
<comment type="similarity">
    <text evidence="1 7">Belongs to the amidase family. GatA subfamily.</text>
</comment>
<dbReference type="InterPro" id="IPR004412">
    <property type="entry name" value="GatA"/>
</dbReference>
<accession>A0AAE4MCF8</accession>
<dbReference type="EMBL" id="JAWDKA010000004">
    <property type="protein sequence ID" value="MDV0441669.1"/>
    <property type="molecule type" value="Genomic_DNA"/>
</dbReference>
<dbReference type="InterPro" id="IPR036928">
    <property type="entry name" value="AS_sf"/>
</dbReference>
<feature type="active site" description="Charge relay system" evidence="7">
    <location>
        <position position="105"/>
    </location>
</feature>
<evidence type="ECO:0000256" key="7">
    <source>
        <dbReference type="HAMAP-Rule" id="MF_00120"/>
    </source>
</evidence>
<comment type="function">
    <text evidence="7">Allows the formation of correctly charged Gln-tRNA(Gln) through the transamidation of misacylated Glu-tRNA(Gln) in organisms which lack glutaminyl-tRNA synthetase. The reaction takes place in the presence of glutamine and ATP through an activated gamma-phospho-Glu-tRNA(Gln).</text>
</comment>
<keyword evidence="3 7" id="KW-0547">Nucleotide-binding</keyword>
<proteinExistence type="inferred from homology"/>
<name>A0AAE4MCF8_9EURY</name>
<evidence type="ECO:0000256" key="5">
    <source>
        <dbReference type="ARBA" id="ARBA00022917"/>
    </source>
</evidence>
<dbReference type="GO" id="GO:0050567">
    <property type="term" value="F:glutaminyl-tRNA synthase (glutamine-hydrolyzing) activity"/>
    <property type="evidence" value="ECO:0007669"/>
    <property type="project" value="UniProtKB-UniRule"/>
</dbReference>
<comment type="caution">
    <text evidence="10">The sequence shown here is derived from an EMBL/GenBank/DDBJ whole genome shotgun (WGS) entry which is preliminary data.</text>
</comment>
<dbReference type="PANTHER" id="PTHR11895">
    <property type="entry name" value="TRANSAMIDASE"/>
    <property type="match status" value="1"/>
</dbReference>
<evidence type="ECO:0000256" key="2">
    <source>
        <dbReference type="ARBA" id="ARBA00022598"/>
    </source>
</evidence>
<dbReference type="Gene3D" id="3.90.1300.10">
    <property type="entry name" value="Amidase signature (AS) domain"/>
    <property type="match status" value="1"/>
</dbReference>
<dbReference type="HAMAP" id="MF_00120">
    <property type="entry name" value="GatA"/>
    <property type="match status" value="1"/>
</dbReference>
<dbReference type="SUPFAM" id="SSF75304">
    <property type="entry name" value="Amidase signature (AS) enzymes"/>
    <property type="match status" value="1"/>
</dbReference>
<dbReference type="InterPro" id="IPR023631">
    <property type="entry name" value="Amidase_dom"/>
</dbReference>
<feature type="active site" description="Acyl-ester intermediate" evidence="7">
    <location>
        <position position="129"/>
    </location>
</feature>
<keyword evidence="2 7" id="KW-0436">Ligase</keyword>
<dbReference type="RefSeq" id="WP_338094073.1">
    <property type="nucleotide sequence ID" value="NZ_JAWDKA010000004.1"/>
</dbReference>
<feature type="domain" description="Amidase" evidence="9">
    <location>
        <begin position="16"/>
        <end position="415"/>
    </location>
</feature>
<comment type="subunit">
    <text evidence="7">Heterotrimer of A, B and C subunits.</text>
</comment>
<evidence type="ECO:0000256" key="1">
    <source>
        <dbReference type="ARBA" id="ARBA00008069"/>
    </source>
</evidence>
<comment type="catalytic activity">
    <reaction evidence="6 7">
        <text>L-glutamyl-tRNA(Gln) + L-glutamine + ATP + H2O = L-glutaminyl-tRNA(Gln) + L-glutamate + ADP + phosphate + H(+)</text>
        <dbReference type="Rhea" id="RHEA:17521"/>
        <dbReference type="Rhea" id="RHEA-COMP:9681"/>
        <dbReference type="Rhea" id="RHEA-COMP:9684"/>
        <dbReference type="ChEBI" id="CHEBI:15377"/>
        <dbReference type="ChEBI" id="CHEBI:15378"/>
        <dbReference type="ChEBI" id="CHEBI:29985"/>
        <dbReference type="ChEBI" id="CHEBI:30616"/>
        <dbReference type="ChEBI" id="CHEBI:43474"/>
        <dbReference type="ChEBI" id="CHEBI:58359"/>
        <dbReference type="ChEBI" id="CHEBI:78520"/>
        <dbReference type="ChEBI" id="CHEBI:78521"/>
        <dbReference type="ChEBI" id="CHEBI:456216"/>
        <dbReference type="EC" id="6.3.5.7"/>
    </reaction>
</comment>
<evidence type="ECO:0000259" key="9">
    <source>
        <dbReference type="Pfam" id="PF01425"/>
    </source>
</evidence>
<evidence type="ECO:0000256" key="6">
    <source>
        <dbReference type="ARBA" id="ARBA00047407"/>
    </source>
</evidence>
<protein>
    <recommendedName>
        <fullName evidence="7">Glutamyl-tRNA(Gln) amidotransferase subunit A</fullName>
        <shortName evidence="7">Glu-ADT subunit A</shortName>
        <ecNumber evidence="7">6.3.5.7</ecNumber>
    </recommendedName>
</protein>
<dbReference type="GO" id="GO:0006412">
    <property type="term" value="P:translation"/>
    <property type="evidence" value="ECO:0007669"/>
    <property type="project" value="UniProtKB-UniRule"/>
</dbReference>
<feature type="active site" description="Charge relay system" evidence="7">
    <location>
        <position position="30"/>
    </location>
</feature>
<keyword evidence="11" id="KW-1185">Reference proteome</keyword>
<dbReference type="InterPro" id="IPR000120">
    <property type="entry name" value="Amidase"/>
</dbReference>
<gene>
    <name evidence="7 10" type="primary">gatA</name>
    <name evidence="10" type="ORF">McpAg1_08770</name>
</gene>
<dbReference type="PANTHER" id="PTHR11895:SF7">
    <property type="entry name" value="GLUTAMYL-TRNA(GLN) AMIDOTRANSFERASE SUBUNIT A, MITOCHONDRIAL"/>
    <property type="match status" value="1"/>
</dbReference>
<feature type="region of interest" description="Disordered" evidence="8">
    <location>
        <begin position="86"/>
        <end position="105"/>
    </location>
</feature>
<dbReference type="AlphaFoldDB" id="A0AAE4MCF8"/>
<organism evidence="10 11">
    <name type="scientific">Methanorbis furvi</name>
    <dbReference type="NCBI Taxonomy" id="3028299"/>
    <lineage>
        <taxon>Archaea</taxon>
        <taxon>Methanobacteriati</taxon>
        <taxon>Methanobacteriota</taxon>
        <taxon>Stenosarchaea group</taxon>
        <taxon>Methanomicrobia</taxon>
        <taxon>Methanomicrobiales</taxon>
        <taxon>Methanocorpusculaceae</taxon>
        <taxon>Methanorbis</taxon>
    </lineage>
</organism>
<evidence type="ECO:0000256" key="3">
    <source>
        <dbReference type="ARBA" id="ARBA00022741"/>
    </source>
</evidence>
<dbReference type="NCBIfam" id="TIGR00132">
    <property type="entry name" value="gatA"/>
    <property type="match status" value="1"/>
</dbReference>
<dbReference type="InterPro" id="IPR020556">
    <property type="entry name" value="Amidase_CS"/>
</dbReference>
<dbReference type="GO" id="GO:0030956">
    <property type="term" value="C:glutamyl-tRNA(Gln) amidotransferase complex"/>
    <property type="evidence" value="ECO:0007669"/>
    <property type="project" value="InterPro"/>
</dbReference>
<evidence type="ECO:0000313" key="11">
    <source>
        <dbReference type="Proteomes" id="UP001273136"/>
    </source>
</evidence>
<evidence type="ECO:0000256" key="4">
    <source>
        <dbReference type="ARBA" id="ARBA00022840"/>
    </source>
</evidence>
<evidence type="ECO:0000256" key="8">
    <source>
        <dbReference type="SAM" id="MobiDB-lite"/>
    </source>
</evidence>